<proteinExistence type="predicted"/>
<evidence type="ECO:0000313" key="2">
    <source>
        <dbReference type="Proteomes" id="UP001052655"/>
    </source>
</evidence>
<comment type="caution">
    <text evidence="1">The sequence shown here is derived from an EMBL/GenBank/DDBJ whole genome shotgun (WGS) entry which is preliminary data.</text>
</comment>
<gene>
    <name evidence="1" type="ORF">Sdagh_28180</name>
</gene>
<evidence type="ECO:0008006" key="3">
    <source>
        <dbReference type="Google" id="ProtNLM"/>
    </source>
</evidence>
<organism evidence="1 2">
    <name type="scientific">Streptomyces daghestanicus</name>
    <dbReference type="NCBI Taxonomy" id="66885"/>
    <lineage>
        <taxon>Bacteria</taxon>
        <taxon>Bacillati</taxon>
        <taxon>Actinomycetota</taxon>
        <taxon>Actinomycetes</taxon>
        <taxon>Kitasatosporales</taxon>
        <taxon>Streptomycetaceae</taxon>
        <taxon>Streptomyces</taxon>
    </lineage>
</organism>
<reference evidence="1" key="1">
    <citation type="submission" date="2024-05" db="EMBL/GenBank/DDBJ databases">
        <title>Whole genome shotgun sequence of Streptomyces daghestanicus NBRC 12762.</title>
        <authorList>
            <person name="Komaki H."/>
            <person name="Tamura T."/>
        </authorList>
    </citation>
    <scope>NUCLEOTIDE SEQUENCE</scope>
    <source>
        <strain evidence="1">NBRC 12762</strain>
    </source>
</reference>
<evidence type="ECO:0000313" key="1">
    <source>
        <dbReference type="EMBL" id="GHI31088.1"/>
    </source>
</evidence>
<dbReference type="EMBL" id="BNDX01000008">
    <property type="protein sequence ID" value="GHI31088.1"/>
    <property type="molecule type" value="Genomic_DNA"/>
</dbReference>
<accession>A0ABQ3Q1C1</accession>
<protein>
    <recommendedName>
        <fullName evidence="3">Secreted protein</fullName>
    </recommendedName>
</protein>
<sequence length="69" mass="7663">MVLYIVTVPGMSLVLLQRLGECLFALRQTPAEPSPFPALVRGGTHWYDREVPPVDNRRSLLSRPGSMAV</sequence>
<dbReference type="Proteomes" id="UP001052655">
    <property type="component" value="Unassembled WGS sequence"/>
</dbReference>
<keyword evidence="2" id="KW-1185">Reference proteome</keyword>
<name>A0ABQ3Q1C1_9ACTN</name>